<keyword evidence="3 6" id="KW-0521">NADP</keyword>
<keyword evidence="6" id="KW-0963">Cytoplasm</keyword>
<feature type="binding site" evidence="6">
    <location>
        <position position="68"/>
    </location>
    <ligand>
        <name>NAD(+)</name>
        <dbReference type="ChEBI" id="CHEBI:57540"/>
    </ligand>
</feature>
<keyword evidence="6" id="KW-0547">Nucleotide-binding</keyword>
<evidence type="ECO:0000256" key="2">
    <source>
        <dbReference type="ARBA" id="ARBA00022777"/>
    </source>
</evidence>
<keyword evidence="2 6" id="KW-0418">Kinase</keyword>
<feature type="binding site" evidence="6">
    <location>
        <begin position="63"/>
        <end position="64"/>
    </location>
    <ligand>
        <name>NAD(+)</name>
        <dbReference type="ChEBI" id="CHEBI:57540"/>
    </ligand>
</feature>
<dbReference type="PANTHER" id="PTHR20275">
    <property type="entry name" value="NAD KINASE"/>
    <property type="match status" value="1"/>
</dbReference>
<evidence type="ECO:0000256" key="5">
    <source>
        <dbReference type="ARBA" id="ARBA00047925"/>
    </source>
</evidence>
<dbReference type="GO" id="GO:0046872">
    <property type="term" value="F:metal ion binding"/>
    <property type="evidence" value="ECO:0007669"/>
    <property type="project" value="UniProtKB-UniRule"/>
</dbReference>
<feature type="binding site" evidence="6">
    <location>
        <begin position="180"/>
        <end position="185"/>
    </location>
    <ligand>
        <name>NAD(+)</name>
        <dbReference type="ChEBI" id="CHEBI:57540"/>
    </ligand>
</feature>
<keyword evidence="8" id="KW-1185">Reference proteome</keyword>
<protein>
    <recommendedName>
        <fullName evidence="6">NAD kinase</fullName>
        <ecNumber evidence="6">2.7.1.23</ecNumber>
    </recommendedName>
    <alternativeName>
        <fullName evidence="6">ATP-dependent NAD kinase</fullName>
    </alternativeName>
</protein>
<name>A0A6N7J181_9FIRM</name>
<keyword evidence="6" id="KW-0067">ATP-binding</keyword>
<sequence length="283" mass="30955">MKDFFILTKEEAENTMNGFISEISGFIEDNGGAVKTSVLNRQRTSEPLPVPENTECILTVGGDGTMIRAAMRTINSRLPILGINKGHLGYLCDLDESNYREALSRLFADDYEIEDRMLLSGRVLSADGVPESGFNHALNDIVLTSRNGLQVVHIDIYVNGEKLSSFNGDGVIFATPTGSTAYNLSAGGPIVDPKTKLILMSPLNAHVVGQRSIVMDPASKVRATVTRRNQEELSAAVAFDGSTSIPLYDGESIEVVRSDETVRFIKLSQINFLDRIREKLQAD</sequence>
<dbReference type="Pfam" id="PF01513">
    <property type="entry name" value="NAD_kinase"/>
    <property type="match status" value="1"/>
</dbReference>
<dbReference type="GO" id="GO:0006741">
    <property type="term" value="P:NADP+ biosynthetic process"/>
    <property type="evidence" value="ECO:0007669"/>
    <property type="project" value="UniProtKB-UniRule"/>
</dbReference>
<dbReference type="Pfam" id="PF20143">
    <property type="entry name" value="NAD_kinase_C"/>
    <property type="match status" value="1"/>
</dbReference>
<dbReference type="GO" id="GO:0003951">
    <property type="term" value="F:NAD+ kinase activity"/>
    <property type="evidence" value="ECO:0007669"/>
    <property type="project" value="UniProtKB-UniRule"/>
</dbReference>
<dbReference type="GO" id="GO:0019674">
    <property type="term" value="P:NAD+ metabolic process"/>
    <property type="evidence" value="ECO:0007669"/>
    <property type="project" value="InterPro"/>
</dbReference>
<dbReference type="GO" id="GO:0051287">
    <property type="term" value="F:NAD binding"/>
    <property type="evidence" value="ECO:0007669"/>
    <property type="project" value="UniProtKB-ARBA"/>
</dbReference>
<dbReference type="GO" id="GO:0005737">
    <property type="term" value="C:cytoplasm"/>
    <property type="evidence" value="ECO:0007669"/>
    <property type="project" value="UniProtKB-SubCell"/>
</dbReference>
<dbReference type="PANTHER" id="PTHR20275:SF0">
    <property type="entry name" value="NAD KINASE"/>
    <property type="match status" value="1"/>
</dbReference>
<evidence type="ECO:0000313" key="8">
    <source>
        <dbReference type="Proteomes" id="UP000460257"/>
    </source>
</evidence>
<dbReference type="InterPro" id="IPR017437">
    <property type="entry name" value="ATP-NAD_kinase_PpnK-typ_C"/>
</dbReference>
<comment type="cofactor">
    <cofactor evidence="6">
        <name>a divalent metal cation</name>
        <dbReference type="ChEBI" id="CHEBI:60240"/>
    </cofactor>
</comment>
<dbReference type="HAMAP" id="MF_00361">
    <property type="entry name" value="NAD_kinase"/>
    <property type="match status" value="1"/>
</dbReference>
<comment type="subcellular location">
    <subcellularLocation>
        <location evidence="6">Cytoplasm</location>
    </subcellularLocation>
</comment>
<feature type="active site" description="Proton acceptor" evidence="6">
    <location>
        <position position="63"/>
    </location>
</feature>
<accession>A0A6N7J181</accession>
<dbReference type="InterPro" id="IPR017438">
    <property type="entry name" value="ATP-NAD_kinase_N"/>
</dbReference>
<dbReference type="EC" id="2.7.1.23" evidence="6"/>
<proteinExistence type="inferred from homology"/>
<comment type="caution">
    <text evidence="7">The sequence shown here is derived from an EMBL/GenBank/DDBJ whole genome shotgun (WGS) entry which is preliminary data.</text>
</comment>
<dbReference type="InterPro" id="IPR002504">
    <property type="entry name" value="NADK"/>
</dbReference>
<feature type="binding site" evidence="6">
    <location>
        <position position="169"/>
    </location>
    <ligand>
        <name>NAD(+)</name>
        <dbReference type="ChEBI" id="CHEBI:57540"/>
    </ligand>
</feature>
<dbReference type="GO" id="GO:0005524">
    <property type="term" value="F:ATP binding"/>
    <property type="evidence" value="ECO:0007669"/>
    <property type="project" value="UniProtKB-KW"/>
</dbReference>
<gene>
    <name evidence="6" type="primary">nadK</name>
    <name evidence="7" type="ORF">FRC54_11010</name>
</gene>
<keyword evidence="1 6" id="KW-0808">Transferase</keyword>
<reference evidence="7" key="1">
    <citation type="journal article" date="2020" name="Appl. Environ. Microbiol.">
        <title>Medium-Chain Fatty Acid Synthesis by 'Candidatus Weimeria bifida' gen. nov., sp. nov., and 'Candidatus Pseudoramibacter fermentans' sp. nov.</title>
        <authorList>
            <person name="Scarborough M.J."/>
            <person name="Myers K.S."/>
            <person name="Donohue T.J."/>
            <person name="Noguera D.R."/>
        </authorList>
    </citation>
    <scope>NUCLEOTIDE SEQUENCE</scope>
    <source>
        <strain evidence="7">LCO1.1</strain>
    </source>
</reference>
<comment type="catalytic activity">
    <reaction evidence="5 6">
        <text>NAD(+) + ATP = ADP + NADP(+) + H(+)</text>
        <dbReference type="Rhea" id="RHEA:18629"/>
        <dbReference type="ChEBI" id="CHEBI:15378"/>
        <dbReference type="ChEBI" id="CHEBI:30616"/>
        <dbReference type="ChEBI" id="CHEBI:57540"/>
        <dbReference type="ChEBI" id="CHEBI:58349"/>
        <dbReference type="ChEBI" id="CHEBI:456216"/>
        <dbReference type="EC" id="2.7.1.23"/>
    </reaction>
</comment>
<dbReference type="InterPro" id="IPR016064">
    <property type="entry name" value="NAD/diacylglycerol_kinase_sf"/>
</dbReference>
<evidence type="ECO:0000256" key="4">
    <source>
        <dbReference type="ARBA" id="ARBA00023027"/>
    </source>
</evidence>
<keyword evidence="4 6" id="KW-0520">NAD</keyword>
<comment type="similarity">
    <text evidence="6">Belongs to the NAD kinase family.</text>
</comment>
<evidence type="ECO:0000313" key="7">
    <source>
        <dbReference type="EMBL" id="MQN02387.1"/>
    </source>
</evidence>
<dbReference type="Gene3D" id="3.40.50.10330">
    <property type="entry name" value="Probable inorganic polyphosphate/atp-NAD kinase, domain 1"/>
    <property type="match status" value="1"/>
</dbReference>
<comment type="caution">
    <text evidence="6">Lacks conserved residue(s) required for the propagation of feature annotation.</text>
</comment>
<organism evidence="7 8">
    <name type="scientific">Candidatus Weimeria bifida</name>
    <dbReference type="NCBI Taxonomy" id="2599074"/>
    <lineage>
        <taxon>Bacteria</taxon>
        <taxon>Bacillati</taxon>
        <taxon>Bacillota</taxon>
        <taxon>Clostridia</taxon>
        <taxon>Lachnospirales</taxon>
        <taxon>Lachnospiraceae</taxon>
        <taxon>Candidatus Weimeria</taxon>
    </lineage>
</organism>
<evidence type="ECO:0000256" key="3">
    <source>
        <dbReference type="ARBA" id="ARBA00022857"/>
    </source>
</evidence>
<evidence type="ECO:0000256" key="6">
    <source>
        <dbReference type="HAMAP-Rule" id="MF_00361"/>
    </source>
</evidence>
<dbReference type="EMBL" id="VOGC01000010">
    <property type="protein sequence ID" value="MQN02387.1"/>
    <property type="molecule type" value="Genomic_DNA"/>
</dbReference>
<dbReference type="Proteomes" id="UP000460257">
    <property type="component" value="Unassembled WGS sequence"/>
</dbReference>
<feature type="binding site" evidence="6">
    <location>
        <begin position="139"/>
        <end position="140"/>
    </location>
    <ligand>
        <name>NAD(+)</name>
        <dbReference type="ChEBI" id="CHEBI:57540"/>
    </ligand>
</feature>
<evidence type="ECO:0000256" key="1">
    <source>
        <dbReference type="ARBA" id="ARBA00022679"/>
    </source>
</evidence>
<dbReference type="AlphaFoldDB" id="A0A6N7J181"/>
<comment type="function">
    <text evidence="6">Involved in the regulation of the intracellular balance of NAD and NADP, and is a key enzyme in the biosynthesis of NADP. Catalyzes specifically the phosphorylation on 2'-hydroxyl of the adenosine moiety of NAD to yield NADP.</text>
</comment>
<dbReference type="SUPFAM" id="SSF111331">
    <property type="entry name" value="NAD kinase/diacylglycerol kinase-like"/>
    <property type="match status" value="1"/>
</dbReference>
<dbReference type="Gene3D" id="2.60.200.30">
    <property type="entry name" value="Probable inorganic polyphosphate/atp-NAD kinase, domain 2"/>
    <property type="match status" value="1"/>
</dbReference>